<protein>
    <submittedName>
        <fullName evidence="1">Uncharacterized protein</fullName>
    </submittedName>
</protein>
<keyword evidence="2" id="KW-1185">Reference proteome</keyword>
<evidence type="ECO:0000313" key="2">
    <source>
        <dbReference type="Proteomes" id="UP000054783"/>
    </source>
</evidence>
<comment type="caution">
    <text evidence="1">The sequence shown here is derived from an EMBL/GenBank/DDBJ whole genome shotgun (WGS) entry which is preliminary data.</text>
</comment>
<name>A0A0V0Z6B9_9BILA</name>
<dbReference type="Proteomes" id="UP000054783">
    <property type="component" value="Unassembled WGS sequence"/>
</dbReference>
<proteinExistence type="predicted"/>
<dbReference type="EMBL" id="JYDQ01000365">
    <property type="protein sequence ID" value="KRY08098.1"/>
    <property type="molecule type" value="Genomic_DNA"/>
</dbReference>
<evidence type="ECO:0000313" key="1">
    <source>
        <dbReference type="EMBL" id="KRY08098.1"/>
    </source>
</evidence>
<reference evidence="1 2" key="1">
    <citation type="submission" date="2015-01" db="EMBL/GenBank/DDBJ databases">
        <title>Evolution of Trichinella species and genotypes.</title>
        <authorList>
            <person name="Korhonen P.K."/>
            <person name="Edoardo P."/>
            <person name="Giuseppe L.R."/>
            <person name="Gasser R.B."/>
        </authorList>
    </citation>
    <scope>NUCLEOTIDE SEQUENCE [LARGE SCALE GENOMIC DNA]</scope>
    <source>
        <strain evidence="1">ISS2496</strain>
    </source>
</reference>
<dbReference type="AlphaFoldDB" id="A0A0V0Z6B9"/>
<accession>A0A0V0Z6B9</accession>
<sequence length="150" mass="17326">MEIVYFSDLPCLARGLYSPYFFASTGNSFVNGSTAISVYLNEYLLVISLGCWLELTLHIRSEDSTYISCKGLPTYFVLNFYCMMIHHNLEQKRTAKCCKIFKTNDGFKLFQINFNFLLAEKFNKIDVANVLNYTCKDYQNNAHNSCTDDH</sequence>
<gene>
    <name evidence="1" type="ORF">T12_7603</name>
</gene>
<organism evidence="1 2">
    <name type="scientific">Trichinella patagoniensis</name>
    <dbReference type="NCBI Taxonomy" id="990121"/>
    <lineage>
        <taxon>Eukaryota</taxon>
        <taxon>Metazoa</taxon>
        <taxon>Ecdysozoa</taxon>
        <taxon>Nematoda</taxon>
        <taxon>Enoplea</taxon>
        <taxon>Dorylaimia</taxon>
        <taxon>Trichinellida</taxon>
        <taxon>Trichinellidae</taxon>
        <taxon>Trichinella</taxon>
    </lineage>
</organism>